<feature type="transmembrane region" description="Helical" evidence="10">
    <location>
        <begin position="90"/>
        <end position="110"/>
    </location>
</feature>
<reference evidence="11" key="2">
    <citation type="journal article" date="2021" name="PeerJ">
        <title>Extensive microbial diversity within the chicken gut microbiome revealed by metagenomics and culture.</title>
        <authorList>
            <person name="Gilroy R."/>
            <person name="Ravi A."/>
            <person name="Getino M."/>
            <person name="Pursley I."/>
            <person name="Horton D.L."/>
            <person name="Alikhan N.F."/>
            <person name="Baker D."/>
            <person name="Gharbi K."/>
            <person name="Hall N."/>
            <person name="Watson M."/>
            <person name="Adriaenssens E.M."/>
            <person name="Foster-Nyarko E."/>
            <person name="Jarju S."/>
            <person name="Secka A."/>
            <person name="Antonio M."/>
            <person name="Oren A."/>
            <person name="Chaudhuri R.R."/>
            <person name="La Ragione R."/>
            <person name="Hildebrand F."/>
            <person name="Pallen M.J."/>
        </authorList>
    </citation>
    <scope>NUCLEOTIDE SEQUENCE</scope>
    <source>
        <strain evidence="11">17073</strain>
    </source>
</reference>
<accession>A0A9D1IJR0</accession>
<keyword evidence="6 10" id="KW-1133">Transmembrane helix</keyword>
<dbReference type="PANTHER" id="PTHR13285:SF23">
    <property type="entry name" value="TEICHOIC ACID D-ALANYLTRANSFERASE"/>
    <property type="match status" value="1"/>
</dbReference>
<dbReference type="EMBL" id="DVMS01000075">
    <property type="protein sequence ID" value="HIU38567.1"/>
    <property type="molecule type" value="Genomic_DNA"/>
</dbReference>
<comment type="subcellular location">
    <subcellularLocation>
        <location evidence="1">Cell membrane</location>
        <topology evidence="1">Multi-pass membrane protein</topology>
    </subcellularLocation>
</comment>
<organism evidence="11 12">
    <name type="scientific">Candidatus Limisoma intestinavium</name>
    <dbReference type="NCBI Taxonomy" id="2840856"/>
    <lineage>
        <taxon>Bacteria</taxon>
        <taxon>Pseudomonadati</taxon>
        <taxon>Bacteroidota</taxon>
        <taxon>Bacteroidia</taxon>
        <taxon>Bacteroidales</taxon>
        <taxon>Candidatus Limisoma</taxon>
    </lineage>
</organism>
<dbReference type="PANTHER" id="PTHR13285">
    <property type="entry name" value="ACYLTRANSFERASE"/>
    <property type="match status" value="1"/>
</dbReference>
<proteinExistence type="inferred from homology"/>
<evidence type="ECO:0000256" key="5">
    <source>
        <dbReference type="ARBA" id="ARBA00022692"/>
    </source>
</evidence>
<dbReference type="AlphaFoldDB" id="A0A9D1IJR0"/>
<evidence type="ECO:0000256" key="3">
    <source>
        <dbReference type="ARBA" id="ARBA00022475"/>
    </source>
</evidence>
<name>A0A9D1IJR0_9BACT</name>
<evidence type="ECO:0000256" key="9">
    <source>
        <dbReference type="PIRNR" id="PIRNR016636"/>
    </source>
</evidence>
<keyword evidence="5 10" id="KW-0812">Transmembrane</keyword>
<reference evidence="11" key="1">
    <citation type="submission" date="2020-10" db="EMBL/GenBank/DDBJ databases">
        <authorList>
            <person name="Gilroy R."/>
        </authorList>
    </citation>
    <scope>NUCLEOTIDE SEQUENCE</scope>
    <source>
        <strain evidence="11">17073</strain>
    </source>
</reference>
<evidence type="ECO:0000256" key="7">
    <source>
        <dbReference type="ARBA" id="ARBA00023136"/>
    </source>
</evidence>
<feature type="transmembrane region" description="Helical" evidence="10">
    <location>
        <begin position="456"/>
        <end position="473"/>
    </location>
</feature>
<dbReference type="Proteomes" id="UP000824076">
    <property type="component" value="Unassembled WGS sequence"/>
</dbReference>
<dbReference type="GO" id="GO:0005886">
    <property type="term" value="C:plasma membrane"/>
    <property type="evidence" value="ECO:0007669"/>
    <property type="project" value="UniProtKB-SubCell"/>
</dbReference>
<evidence type="ECO:0000256" key="6">
    <source>
        <dbReference type="ARBA" id="ARBA00022989"/>
    </source>
</evidence>
<evidence type="ECO:0000313" key="12">
    <source>
        <dbReference type="Proteomes" id="UP000824076"/>
    </source>
</evidence>
<keyword evidence="3 9" id="KW-1003">Cell membrane</keyword>
<dbReference type="GO" id="GO:0042121">
    <property type="term" value="P:alginic acid biosynthetic process"/>
    <property type="evidence" value="ECO:0007669"/>
    <property type="project" value="InterPro"/>
</dbReference>
<feature type="transmembrane region" description="Helical" evidence="10">
    <location>
        <begin position="343"/>
        <end position="360"/>
    </location>
</feature>
<keyword evidence="4 9" id="KW-0808">Transferase</keyword>
<evidence type="ECO:0000256" key="2">
    <source>
        <dbReference type="ARBA" id="ARBA00010323"/>
    </source>
</evidence>
<evidence type="ECO:0000313" key="11">
    <source>
        <dbReference type="EMBL" id="HIU38567.1"/>
    </source>
</evidence>
<dbReference type="InterPro" id="IPR024194">
    <property type="entry name" value="Ac/AlaTfrase_AlgI/DltB"/>
</dbReference>
<gene>
    <name evidence="11" type="ORF">IAD18_02735</name>
</gene>
<comment type="similarity">
    <text evidence="2 9">Belongs to the membrane-bound acyltransferase family.</text>
</comment>
<keyword evidence="8 9" id="KW-0012">Acyltransferase</keyword>
<evidence type="ECO:0000256" key="8">
    <source>
        <dbReference type="ARBA" id="ARBA00023315"/>
    </source>
</evidence>
<evidence type="ECO:0000256" key="1">
    <source>
        <dbReference type="ARBA" id="ARBA00004651"/>
    </source>
</evidence>
<keyword evidence="7 9" id="KW-0472">Membrane</keyword>
<dbReference type="PIRSF" id="PIRSF016636">
    <property type="entry name" value="AlgI_DltB"/>
    <property type="match status" value="1"/>
</dbReference>
<feature type="transmembrane region" description="Helical" evidence="10">
    <location>
        <begin position="167"/>
        <end position="183"/>
    </location>
</feature>
<protein>
    <submittedName>
        <fullName evidence="11">MBOAT family protein</fullName>
    </submittedName>
</protein>
<feature type="transmembrane region" description="Helical" evidence="10">
    <location>
        <begin position="130"/>
        <end position="147"/>
    </location>
</feature>
<comment type="caution">
    <text evidence="11">The sequence shown here is derived from an EMBL/GenBank/DDBJ whole genome shotgun (WGS) entry which is preliminary data.</text>
</comment>
<dbReference type="InterPro" id="IPR028362">
    <property type="entry name" value="AlgI"/>
</dbReference>
<dbReference type="PIRSF" id="PIRSF500217">
    <property type="entry name" value="AlgI"/>
    <property type="match status" value="1"/>
</dbReference>
<evidence type="ECO:0000256" key="10">
    <source>
        <dbReference type="SAM" id="Phobius"/>
    </source>
</evidence>
<dbReference type="InterPro" id="IPR051085">
    <property type="entry name" value="MB_O-acyltransferase"/>
</dbReference>
<sequence>MIEALTDILLRSNPSESIIFDSSLFWLLLVVFLPIYGILYRRRSAMALFTVAFGCYLYYKTSGAAVLLLLGRAAVDYVLSKMLERQQSRTLRRFTLIFSLLLSIGALAYFKYAGFATTIFNDLTGSNFQMSSLMVPIGISFYTFRSISYMVEVYRRTLAVPKNPVDYLFYLSFFPALVAGPIVRPEAFFMQIRSTCRVGEQEIYSGLWIVMRGAFKKFVVADYLAQFNDVVFANPMGYDGVECLLAAFGYGVQIYFDFSGYSDMAIGLSRSMGFDLGENFHAPYKSRNLSDFWRRWHISLSSWLRDYIYIPLGGNRKGTTRMTVNVLVTMLVGGIWHGAGWTFLIWGCAHGIGLILNKLVGKWMPKSRRSKLNGLVYGMITFLFVNMLWILFRSPDLEIAQLMMENICLHANFGILPVFWHERALWCVMLVFAYILIFMPNAVVQKAEQLFVRANWIVKFVLFCLLVQCILALKGTQVVPFIYTQF</sequence>
<feature type="transmembrane region" description="Helical" evidence="10">
    <location>
        <begin position="18"/>
        <end position="39"/>
    </location>
</feature>
<evidence type="ECO:0000256" key="4">
    <source>
        <dbReference type="ARBA" id="ARBA00022679"/>
    </source>
</evidence>
<feature type="transmembrane region" description="Helical" evidence="10">
    <location>
        <begin position="372"/>
        <end position="392"/>
    </location>
</feature>
<dbReference type="InterPro" id="IPR004299">
    <property type="entry name" value="MBOAT_fam"/>
</dbReference>
<dbReference type="Pfam" id="PF03062">
    <property type="entry name" value="MBOAT"/>
    <property type="match status" value="1"/>
</dbReference>
<dbReference type="GO" id="GO:0016746">
    <property type="term" value="F:acyltransferase activity"/>
    <property type="evidence" value="ECO:0007669"/>
    <property type="project" value="UniProtKB-KW"/>
</dbReference>
<feature type="transmembrane region" description="Helical" evidence="10">
    <location>
        <begin position="423"/>
        <end position="444"/>
    </location>
</feature>